<keyword evidence="2" id="KW-0813">Transport</keyword>
<name>A0A1F7HJM3_9BACT</name>
<evidence type="ECO:0000256" key="1">
    <source>
        <dbReference type="ARBA" id="ARBA00005417"/>
    </source>
</evidence>
<keyword evidence="4" id="KW-0067">ATP-binding</keyword>
<dbReference type="PANTHER" id="PTHR42711:SF5">
    <property type="entry name" value="ABC TRANSPORTER ATP-BINDING PROTEIN NATA"/>
    <property type="match status" value="1"/>
</dbReference>
<dbReference type="PROSITE" id="PS50893">
    <property type="entry name" value="ABC_TRANSPORTER_2"/>
    <property type="match status" value="1"/>
</dbReference>
<dbReference type="PANTHER" id="PTHR42711">
    <property type="entry name" value="ABC TRANSPORTER ATP-BINDING PROTEIN"/>
    <property type="match status" value="1"/>
</dbReference>
<evidence type="ECO:0000256" key="3">
    <source>
        <dbReference type="ARBA" id="ARBA00022741"/>
    </source>
</evidence>
<dbReference type="Proteomes" id="UP000177199">
    <property type="component" value="Unassembled WGS sequence"/>
</dbReference>
<dbReference type="GO" id="GO:0005524">
    <property type="term" value="F:ATP binding"/>
    <property type="evidence" value="ECO:0007669"/>
    <property type="project" value="UniProtKB-KW"/>
</dbReference>
<proteinExistence type="inferred from homology"/>
<gene>
    <name evidence="6" type="ORF">A3F29_04315</name>
</gene>
<keyword evidence="3" id="KW-0547">Nucleotide-binding</keyword>
<organism evidence="6 7">
    <name type="scientific">Candidatus Roizmanbacteria bacterium RIFCSPHIGHO2_12_FULL_33_9</name>
    <dbReference type="NCBI Taxonomy" id="1802045"/>
    <lineage>
        <taxon>Bacteria</taxon>
        <taxon>Candidatus Roizmaniibacteriota</taxon>
    </lineage>
</organism>
<dbReference type="InterPro" id="IPR027417">
    <property type="entry name" value="P-loop_NTPase"/>
</dbReference>
<dbReference type="InterPro" id="IPR050763">
    <property type="entry name" value="ABC_transporter_ATP-binding"/>
</dbReference>
<dbReference type="Gene3D" id="3.40.50.300">
    <property type="entry name" value="P-loop containing nucleotide triphosphate hydrolases"/>
    <property type="match status" value="1"/>
</dbReference>
<dbReference type="InterPro" id="IPR003439">
    <property type="entry name" value="ABC_transporter-like_ATP-bd"/>
</dbReference>
<comment type="similarity">
    <text evidence="1">Belongs to the ABC transporter superfamily.</text>
</comment>
<comment type="caution">
    <text evidence="6">The sequence shown here is derived from an EMBL/GenBank/DDBJ whole genome shotgun (WGS) entry which is preliminary data.</text>
</comment>
<dbReference type="InterPro" id="IPR003593">
    <property type="entry name" value="AAA+_ATPase"/>
</dbReference>
<evidence type="ECO:0000256" key="4">
    <source>
        <dbReference type="ARBA" id="ARBA00022840"/>
    </source>
</evidence>
<accession>A0A1F7HJM3</accession>
<dbReference type="EMBL" id="MFZV01000034">
    <property type="protein sequence ID" value="OGK30962.1"/>
    <property type="molecule type" value="Genomic_DNA"/>
</dbReference>
<dbReference type="GO" id="GO:0016887">
    <property type="term" value="F:ATP hydrolysis activity"/>
    <property type="evidence" value="ECO:0007669"/>
    <property type="project" value="InterPro"/>
</dbReference>
<reference evidence="6 7" key="1">
    <citation type="journal article" date="2016" name="Nat. Commun.">
        <title>Thousands of microbial genomes shed light on interconnected biogeochemical processes in an aquifer system.</title>
        <authorList>
            <person name="Anantharaman K."/>
            <person name="Brown C.T."/>
            <person name="Hug L.A."/>
            <person name="Sharon I."/>
            <person name="Castelle C.J."/>
            <person name="Probst A.J."/>
            <person name="Thomas B.C."/>
            <person name="Singh A."/>
            <person name="Wilkins M.J."/>
            <person name="Karaoz U."/>
            <person name="Brodie E.L."/>
            <person name="Williams K.H."/>
            <person name="Hubbard S.S."/>
            <person name="Banfield J.F."/>
        </authorList>
    </citation>
    <scope>NUCLEOTIDE SEQUENCE [LARGE SCALE GENOMIC DNA]</scope>
</reference>
<dbReference type="InterPro" id="IPR017871">
    <property type="entry name" value="ABC_transporter-like_CS"/>
</dbReference>
<evidence type="ECO:0000259" key="5">
    <source>
        <dbReference type="PROSITE" id="PS50893"/>
    </source>
</evidence>
<dbReference type="AlphaFoldDB" id="A0A1F7HJM3"/>
<dbReference type="Pfam" id="PF00005">
    <property type="entry name" value="ABC_tran"/>
    <property type="match status" value="1"/>
</dbReference>
<evidence type="ECO:0000313" key="6">
    <source>
        <dbReference type="EMBL" id="OGK30962.1"/>
    </source>
</evidence>
<evidence type="ECO:0000313" key="7">
    <source>
        <dbReference type="Proteomes" id="UP000177199"/>
    </source>
</evidence>
<sequence length="306" mass="34870">MSDVILQVDGLIKNYKTFTAVNGISFKVPKGKVIGLLGPNGAGKTTTIQVLLGITLSNGGSISYFGKDFFKNREYCLQRINYTSSFNNLQGKITVLENLLVYSNLYSIKNSRKKIKELVEYFEISSLINQRYYDLSSGQRTRVNLIKALINDPMLILMDEPTASLDPDIADKLLSLIENLRKTKNTSILYTSHDMEEVTRICDEVIFLDKGKIIAQDSPLGLTKRISKAQVRLTFDGENKILEKYFKKEKLKFKFQTKNIVTIDTKEEKVPKLIFSLSKLGIWITDIEVKKPTLEDFFLQIARNIK</sequence>
<dbReference type="SUPFAM" id="SSF52540">
    <property type="entry name" value="P-loop containing nucleoside triphosphate hydrolases"/>
    <property type="match status" value="1"/>
</dbReference>
<dbReference type="CDD" id="cd03230">
    <property type="entry name" value="ABC_DR_subfamily_A"/>
    <property type="match status" value="1"/>
</dbReference>
<dbReference type="PROSITE" id="PS00211">
    <property type="entry name" value="ABC_TRANSPORTER_1"/>
    <property type="match status" value="1"/>
</dbReference>
<dbReference type="SMART" id="SM00382">
    <property type="entry name" value="AAA"/>
    <property type="match status" value="1"/>
</dbReference>
<evidence type="ECO:0000256" key="2">
    <source>
        <dbReference type="ARBA" id="ARBA00022448"/>
    </source>
</evidence>
<protein>
    <recommendedName>
        <fullName evidence="5">ABC transporter domain-containing protein</fullName>
    </recommendedName>
</protein>
<feature type="domain" description="ABC transporter" evidence="5">
    <location>
        <begin position="6"/>
        <end position="235"/>
    </location>
</feature>